<evidence type="ECO:0000256" key="1">
    <source>
        <dbReference type="SAM" id="SignalP"/>
    </source>
</evidence>
<keyword evidence="1" id="KW-0732">Signal</keyword>
<protein>
    <submittedName>
        <fullName evidence="2">Uncharacterized protein</fullName>
    </submittedName>
</protein>
<dbReference type="STRING" id="326474.AWB65_05885"/>
<dbReference type="OrthoDB" id="9102167at2"/>
<accession>A0A158J3F5</accession>
<proteinExistence type="predicted"/>
<sequence>MRFRALFNAIFVSLLIVVCLPAHATNLSRSVTAHGLTVHYGIVAVRKAAAPGQIIASNNSATSPDAYRLTVAIFDTKTGRRLSNATVLATVKGPRSQEAQLHANPVTKHLEPTNIGGVVTYGNDFEMRWNGVYHVELLVARSDGAKQVTIPFNYEHRA</sequence>
<comment type="caution">
    <text evidence="2">The sequence shown here is derived from an EMBL/GenBank/DDBJ whole genome shotgun (WGS) entry which is preliminary data.</text>
</comment>
<reference evidence="2" key="1">
    <citation type="submission" date="2016-01" db="EMBL/GenBank/DDBJ databases">
        <authorList>
            <person name="Peeters C."/>
        </authorList>
    </citation>
    <scope>NUCLEOTIDE SEQUENCE [LARGE SCALE GENOMIC DNA]</scope>
    <source>
        <strain evidence="2">LMG 22934</strain>
    </source>
</reference>
<dbReference type="Proteomes" id="UP000054977">
    <property type="component" value="Unassembled WGS sequence"/>
</dbReference>
<feature type="signal peptide" evidence="1">
    <location>
        <begin position="1"/>
        <end position="24"/>
    </location>
</feature>
<organism evidence="2 3">
    <name type="scientific">Caballeronia humi</name>
    <dbReference type="NCBI Taxonomy" id="326474"/>
    <lineage>
        <taxon>Bacteria</taxon>
        <taxon>Pseudomonadati</taxon>
        <taxon>Pseudomonadota</taxon>
        <taxon>Betaproteobacteria</taxon>
        <taxon>Burkholderiales</taxon>
        <taxon>Burkholderiaceae</taxon>
        <taxon>Caballeronia</taxon>
    </lineage>
</organism>
<keyword evidence="3" id="KW-1185">Reference proteome</keyword>
<name>A0A158J3F5_9BURK</name>
<evidence type="ECO:0000313" key="2">
    <source>
        <dbReference type="EMBL" id="SAL63388.1"/>
    </source>
</evidence>
<dbReference type="RefSeq" id="WP_087670476.1">
    <property type="nucleotide sequence ID" value="NZ_FCNW02000056.1"/>
</dbReference>
<gene>
    <name evidence="2" type="ORF">AWB65_05885</name>
</gene>
<feature type="chain" id="PRO_5011117966" evidence="1">
    <location>
        <begin position="25"/>
        <end position="158"/>
    </location>
</feature>
<dbReference type="EMBL" id="FCNW02000056">
    <property type="protein sequence ID" value="SAL63388.1"/>
    <property type="molecule type" value="Genomic_DNA"/>
</dbReference>
<evidence type="ECO:0000313" key="3">
    <source>
        <dbReference type="Proteomes" id="UP000054977"/>
    </source>
</evidence>
<dbReference type="AlphaFoldDB" id="A0A158J3F5"/>